<dbReference type="RefSeq" id="XP_025495925.1">
    <property type="nucleotide sequence ID" value="XM_025634314.1"/>
</dbReference>
<dbReference type="VEuPathDB" id="FungiDB:BO82DRAFT_351045"/>
<proteinExistence type="inferred from homology"/>
<dbReference type="GO" id="GO:0004497">
    <property type="term" value="F:monooxygenase activity"/>
    <property type="evidence" value="ECO:0007669"/>
    <property type="project" value="UniProtKB-KW"/>
</dbReference>
<dbReference type="Pfam" id="PF08592">
    <property type="entry name" value="Anthrone_oxy"/>
    <property type="match status" value="1"/>
</dbReference>
<dbReference type="STRING" id="1448315.A0A319CJ95"/>
<evidence type="ECO:0000256" key="2">
    <source>
        <dbReference type="ARBA" id="ARBA00022692"/>
    </source>
</evidence>
<sequence>MPPHGTSFSPILPHATAVITGSFLSGTMMGLSLITVPVLLETATQPAYLLQHFVRLYDVGHKMMPGLAVTTCFFYGIAGVGQRAGARSALPQLVAGLTTIAIVPFTWLVMTPTNDALFQLQADAGAARLGEVRQLLVRWGWLHAVRSCFPLMGAVLGLRYLLRATFGW</sequence>
<dbReference type="PANTHER" id="PTHR35042:SF3">
    <property type="entry name" value="ANTHRONE OXYGENASE-RELATED"/>
    <property type="match status" value="1"/>
</dbReference>
<evidence type="ECO:0000256" key="1">
    <source>
        <dbReference type="ARBA" id="ARBA00004141"/>
    </source>
</evidence>
<dbReference type="PANTHER" id="PTHR35042">
    <property type="entry name" value="ANTHRONE OXYGENASE ENCC"/>
    <property type="match status" value="1"/>
</dbReference>
<evidence type="ECO:0000313" key="10">
    <source>
        <dbReference type="Proteomes" id="UP000248340"/>
    </source>
</evidence>
<keyword evidence="2 8" id="KW-0812">Transmembrane</keyword>
<evidence type="ECO:0000256" key="6">
    <source>
        <dbReference type="ARBA" id="ARBA00023136"/>
    </source>
</evidence>
<keyword evidence="10" id="KW-1185">Reference proteome</keyword>
<keyword evidence="6 8" id="KW-0472">Membrane</keyword>
<dbReference type="Proteomes" id="UP000248340">
    <property type="component" value="Unassembled WGS sequence"/>
</dbReference>
<accession>A0A319CJ95</accession>
<comment type="subcellular location">
    <subcellularLocation>
        <location evidence="1">Membrane</location>
        <topology evidence="1">Multi-pass membrane protein</topology>
    </subcellularLocation>
</comment>
<keyword evidence="3 8" id="KW-1133">Transmembrane helix</keyword>
<evidence type="ECO:0000256" key="3">
    <source>
        <dbReference type="ARBA" id="ARBA00022989"/>
    </source>
</evidence>
<feature type="transmembrane region" description="Helical" evidence="8">
    <location>
        <begin position="63"/>
        <end position="81"/>
    </location>
</feature>
<comment type="similarity">
    <text evidence="7">Belongs to the anthrone oxygenase family.</text>
</comment>
<name>A0A319CJ95_9EURO</name>
<dbReference type="EMBL" id="KZ821679">
    <property type="protein sequence ID" value="PYH85725.1"/>
    <property type="molecule type" value="Genomic_DNA"/>
</dbReference>
<dbReference type="OrthoDB" id="5954308at2759"/>
<dbReference type="InterPro" id="IPR013901">
    <property type="entry name" value="Anthrone_oxy"/>
</dbReference>
<keyword evidence="5" id="KW-0503">Monooxygenase</keyword>
<keyword evidence="4" id="KW-0560">Oxidoreductase</keyword>
<reference evidence="9 10" key="1">
    <citation type="submission" date="2016-12" db="EMBL/GenBank/DDBJ databases">
        <title>The genomes of Aspergillus section Nigri reveals drivers in fungal speciation.</title>
        <authorList>
            <consortium name="DOE Joint Genome Institute"/>
            <person name="Vesth T.C."/>
            <person name="Nybo J."/>
            <person name="Theobald S."/>
            <person name="Brandl J."/>
            <person name="Frisvad J.C."/>
            <person name="Nielsen K.F."/>
            <person name="Lyhne E.K."/>
            <person name="Kogle M.E."/>
            <person name="Kuo A."/>
            <person name="Riley R."/>
            <person name="Clum A."/>
            <person name="Nolan M."/>
            <person name="Lipzen A."/>
            <person name="Salamov A."/>
            <person name="Henrissat B."/>
            <person name="Wiebenga A."/>
            <person name="De Vries R.P."/>
            <person name="Grigoriev I.V."/>
            <person name="Mortensen U.H."/>
            <person name="Andersen M.R."/>
            <person name="Baker S.E."/>
        </authorList>
    </citation>
    <scope>NUCLEOTIDE SEQUENCE [LARGE SCALE GENOMIC DNA]</scope>
    <source>
        <strain evidence="9 10">CBS 121591</strain>
    </source>
</reference>
<evidence type="ECO:0000256" key="7">
    <source>
        <dbReference type="ARBA" id="ARBA00034313"/>
    </source>
</evidence>
<dbReference type="AlphaFoldDB" id="A0A319CJ95"/>
<dbReference type="GeneID" id="37137055"/>
<evidence type="ECO:0000313" key="9">
    <source>
        <dbReference type="EMBL" id="PYH85725.1"/>
    </source>
</evidence>
<feature type="transmembrane region" description="Helical" evidence="8">
    <location>
        <begin position="12"/>
        <end position="40"/>
    </location>
</feature>
<feature type="transmembrane region" description="Helical" evidence="8">
    <location>
        <begin position="93"/>
        <end position="110"/>
    </location>
</feature>
<protein>
    <submittedName>
        <fullName evidence="9">DUF1772-domain-containing protein</fullName>
    </submittedName>
</protein>
<evidence type="ECO:0000256" key="5">
    <source>
        <dbReference type="ARBA" id="ARBA00023033"/>
    </source>
</evidence>
<feature type="transmembrane region" description="Helical" evidence="8">
    <location>
        <begin position="141"/>
        <end position="162"/>
    </location>
</feature>
<evidence type="ECO:0000256" key="8">
    <source>
        <dbReference type="SAM" id="Phobius"/>
    </source>
</evidence>
<gene>
    <name evidence="9" type="ORF">BO82DRAFT_351045</name>
</gene>
<dbReference type="GO" id="GO:0016020">
    <property type="term" value="C:membrane"/>
    <property type="evidence" value="ECO:0007669"/>
    <property type="project" value="UniProtKB-SubCell"/>
</dbReference>
<evidence type="ECO:0000256" key="4">
    <source>
        <dbReference type="ARBA" id="ARBA00023002"/>
    </source>
</evidence>
<organism evidence="9 10">
    <name type="scientific">Aspergillus uvarum CBS 121591</name>
    <dbReference type="NCBI Taxonomy" id="1448315"/>
    <lineage>
        <taxon>Eukaryota</taxon>
        <taxon>Fungi</taxon>
        <taxon>Dikarya</taxon>
        <taxon>Ascomycota</taxon>
        <taxon>Pezizomycotina</taxon>
        <taxon>Eurotiomycetes</taxon>
        <taxon>Eurotiomycetidae</taxon>
        <taxon>Eurotiales</taxon>
        <taxon>Aspergillaceae</taxon>
        <taxon>Aspergillus</taxon>
        <taxon>Aspergillus subgen. Circumdati</taxon>
    </lineage>
</organism>